<proteinExistence type="predicted"/>
<dbReference type="AlphaFoldDB" id="B7LBT8"/>
<evidence type="ECO:0000313" key="2">
    <source>
        <dbReference type="Proteomes" id="UP000000746"/>
    </source>
</evidence>
<name>B7LBT8_ECO55</name>
<gene>
    <name evidence="1" type="ordered locus">EC55989_4629</name>
</gene>
<dbReference type="EMBL" id="CU928145">
    <property type="protein sequence ID" value="CAV01482.1"/>
    <property type="molecule type" value="Genomic_DNA"/>
</dbReference>
<sequence>MTTAKQNGFILQAAAICYVPMHGRTRFCGLNAWACPERSVVWSSLSPGVMASVSFIWTPAQNVCRGSPLSTGNQDKRHWMKLLTTETALDILIAWLQDNIDCESGIIFDNDEDKTDSAALLPCIEQAREDIRTLRQLQFLQQNR</sequence>
<evidence type="ECO:0008006" key="3">
    <source>
        <dbReference type="Google" id="ProtNLM"/>
    </source>
</evidence>
<dbReference type="HOGENOM" id="CLU_123245_0_0_6"/>
<evidence type="ECO:0000313" key="1">
    <source>
        <dbReference type="EMBL" id="CAV01482.1"/>
    </source>
</evidence>
<keyword evidence="2" id="KW-1185">Reference proteome</keyword>
<organism evidence="1 2">
    <name type="scientific">Escherichia coli (strain 55989 / EAEC)</name>
    <dbReference type="NCBI Taxonomy" id="585055"/>
    <lineage>
        <taxon>Bacteria</taxon>
        <taxon>Pseudomonadati</taxon>
        <taxon>Pseudomonadota</taxon>
        <taxon>Gammaproteobacteria</taxon>
        <taxon>Enterobacterales</taxon>
        <taxon>Enterobacteriaceae</taxon>
        <taxon>Escherichia</taxon>
    </lineage>
</organism>
<protein>
    <recommendedName>
        <fullName evidence="3">DUF957 domain-containing protein</fullName>
    </recommendedName>
</protein>
<dbReference type="KEGG" id="eck:EC55989_4629"/>
<dbReference type="Proteomes" id="UP000000746">
    <property type="component" value="Chromosome"/>
</dbReference>
<accession>B7LBT8</accession>
<dbReference type="AntiFam" id="ANF00264">
    <property type="entry name" value="Spurious protein deried frameshifted phage protein"/>
</dbReference>
<reference evidence="2" key="1">
    <citation type="journal article" date="2009" name="PLoS Genet.">
        <title>Organised genome dynamics in the Escherichia coli species results in highly diverse adaptive paths.</title>
        <authorList>
            <person name="Touchon M."/>
            <person name="Hoede C."/>
            <person name="Tenaillon O."/>
            <person name="Barbe V."/>
            <person name="Baeriswyl S."/>
            <person name="Bidet P."/>
            <person name="Bingen E."/>
            <person name="Bonacorsi S."/>
            <person name="Bouchier C."/>
            <person name="Bouvet O."/>
            <person name="Calteau A."/>
            <person name="Chiapello H."/>
            <person name="Clermont O."/>
            <person name="Cruveiller S."/>
            <person name="Danchin A."/>
            <person name="Diard M."/>
            <person name="Dossat C."/>
            <person name="Karoui M.E."/>
            <person name="Frapy E."/>
            <person name="Garry L."/>
            <person name="Ghigo J.M."/>
            <person name="Gilles A.M."/>
            <person name="Johnson J."/>
            <person name="Le Bouguenec C."/>
            <person name="Lescat M."/>
            <person name="Mangenot S."/>
            <person name="Martinez-Jehanne V."/>
            <person name="Matic I."/>
            <person name="Nassif X."/>
            <person name="Oztas S."/>
            <person name="Petit M.A."/>
            <person name="Pichon C."/>
            <person name="Rouy Z."/>
            <person name="Ruf C.S."/>
            <person name="Schneider D."/>
            <person name="Tourret J."/>
            <person name="Vacherie B."/>
            <person name="Vallenet D."/>
            <person name="Medigue C."/>
            <person name="Rocha E.P.C."/>
            <person name="Denamur E."/>
        </authorList>
    </citation>
    <scope>NUCLEOTIDE SEQUENCE [LARGE SCALE GENOMIC DNA]</scope>
    <source>
        <strain evidence="2">55989 / EAEC</strain>
    </source>
</reference>